<evidence type="ECO:0000313" key="3">
    <source>
        <dbReference type="EMBL" id="SDB84578.1"/>
    </source>
</evidence>
<keyword evidence="1" id="KW-0732">Signal</keyword>
<dbReference type="InterPro" id="IPR047799">
    <property type="entry name" value="T9SS_OM_PorV"/>
</dbReference>
<dbReference type="AlphaFoldDB" id="A0A1G6GRK3"/>
<dbReference type="STRING" id="1640674.SAMN05216323_100365"/>
<dbReference type="InterPro" id="IPR045741">
    <property type="entry name" value="PorV"/>
</dbReference>
<accession>A0A1G6GRK3</accession>
<protein>
    <recommendedName>
        <fullName evidence="2">Type IX secretion system protein PorV domain-containing protein</fullName>
    </recommendedName>
</protein>
<evidence type="ECO:0000259" key="2">
    <source>
        <dbReference type="Pfam" id="PF19572"/>
    </source>
</evidence>
<dbReference type="NCBIfam" id="NF033709">
    <property type="entry name" value="PorV_fam"/>
    <property type="match status" value="1"/>
</dbReference>
<gene>
    <name evidence="3" type="ORF">SAMN05216323_100365</name>
</gene>
<feature type="domain" description="Type IX secretion system protein PorV" evidence="2">
    <location>
        <begin position="33"/>
        <end position="268"/>
    </location>
</feature>
<evidence type="ECO:0000256" key="1">
    <source>
        <dbReference type="SAM" id="SignalP"/>
    </source>
</evidence>
<organism evidence="3 4">
    <name type="scientific">Williamwhitmania taraxaci</name>
    <dbReference type="NCBI Taxonomy" id="1640674"/>
    <lineage>
        <taxon>Bacteria</taxon>
        <taxon>Pseudomonadati</taxon>
        <taxon>Bacteroidota</taxon>
        <taxon>Bacteroidia</taxon>
        <taxon>Bacteroidales</taxon>
        <taxon>Williamwhitmaniaceae</taxon>
        <taxon>Williamwhitmania</taxon>
    </lineage>
</organism>
<dbReference type="EMBL" id="FMYP01000003">
    <property type="protein sequence ID" value="SDB84578.1"/>
    <property type="molecule type" value="Genomic_DNA"/>
</dbReference>
<keyword evidence="4" id="KW-1185">Reference proteome</keyword>
<dbReference type="Pfam" id="PF19572">
    <property type="entry name" value="PorV"/>
    <property type="match status" value="1"/>
</dbReference>
<dbReference type="Proteomes" id="UP000199452">
    <property type="component" value="Unassembled WGS sequence"/>
</dbReference>
<dbReference type="Gene3D" id="2.40.160.60">
    <property type="entry name" value="Outer membrane protein transport protein (OMPP1/FadL/TodX)"/>
    <property type="match status" value="1"/>
</dbReference>
<name>A0A1G6GRK3_9BACT</name>
<feature type="signal peptide" evidence="1">
    <location>
        <begin position="1"/>
        <end position="20"/>
    </location>
</feature>
<reference evidence="3 4" key="1">
    <citation type="submission" date="2016-09" db="EMBL/GenBank/DDBJ databases">
        <authorList>
            <person name="Capua I."/>
            <person name="De Benedictis P."/>
            <person name="Joannis T."/>
            <person name="Lombin L.H."/>
            <person name="Cattoli G."/>
        </authorList>
    </citation>
    <scope>NUCLEOTIDE SEQUENCE [LARGE SCALE GENOMIC DNA]</scope>
    <source>
        <strain evidence="3 4">A7P-90m</strain>
    </source>
</reference>
<proteinExistence type="predicted"/>
<evidence type="ECO:0000313" key="4">
    <source>
        <dbReference type="Proteomes" id="UP000199452"/>
    </source>
</evidence>
<sequence length="389" mass="42866">MIKKPIILLALVFLSIGLDAQTISKGDLGGGINSIQTAVPFLTIAPDSRGGSMGDLGAATTPDVNSQFWNPAKYAFMESEVGVSLTYTPWLRNLINDINLTYLAGYYRFRPDQTISASLRYFSFGDITFTGGSGNTVKKFKPNEFSFDVGYSRLFGKKISGAIAFRYIRSDLTGGYSNSGASSAGQAFAADIAAYYQQPIMIADKKGEMAFGANISNIGTKLSYNEDQKKDFIPMNFRLGGRATAFLDQYNKISVALDFNKLLVPTPPIYDIDGNIVKGKNNNISVTKALFQSFYDAPDGFSEEVKEIAYSIGAEYTYANQFSVRSGYFHESEMKGNRKYYSVGAGVKYNYFNLDFAYLIPASGRNNPMANTVRFTLTFQMESGNSNRR</sequence>
<dbReference type="NCBIfam" id="NF033710">
    <property type="entry name" value="T9SS_OM_PorV"/>
    <property type="match status" value="1"/>
</dbReference>
<feature type="chain" id="PRO_5011729400" description="Type IX secretion system protein PorV domain-containing protein" evidence="1">
    <location>
        <begin position="21"/>
        <end position="389"/>
    </location>
</feature>